<comment type="caution">
    <text evidence="9">The sequence shown here is derived from an EMBL/GenBank/DDBJ whole genome shotgun (WGS) entry which is preliminary data.</text>
</comment>
<keyword evidence="3" id="KW-1003">Cell membrane</keyword>
<evidence type="ECO:0000256" key="4">
    <source>
        <dbReference type="ARBA" id="ARBA00022692"/>
    </source>
</evidence>
<keyword evidence="6 7" id="KW-0472">Membrane</keyword>
<dbReference type="Pfam" id="PF04239">
    <property type="entry name" value="DUF421"/>
    <property type="match status" value="1"/>
</dbReference>
<evidence type="ECO:0000256" key="6">
    <source>
        <dbReference type="ARBA" id="ARBA00023136"/>
    </source>
</evidence>
<dbReference type="EMBL" id="PQWM01000073">
    <property type="protein sequence ID" value="RDZ05842.1"/>
    <property type="molecule type" value="Genomic_DNA"/>
</dbReference>
<feature type="transmembrane region" description="Helical" evidence="7">
    <location>
        <begin position="33"/>
        <end position="51"/>
    </location>
</feature>
<dbReference type="Gene3D" id="3.30.240.20">
    <property type="entry name" value="bsu07140 like domains"/>
    <property type="match status" value="2"/>
</dbReference>
<evidence type="ECO:0000313" key="10">
    <source>
        <dbReference type="Proteomes" id="UP000256519"/>
    </source>
</evidence>
<gene>
    <name evidence="9" type="ORF">C3744_29240</name>
</gene>
<accession>A0A3D8WTM9</accession>
<dbReference type="RefSeq" id="WP_116079016.1">
    <property type="nucleotide sequence ID" value="NZ_CP187641.1"/>
</dbReference>
<feature type="domain" description="YetF C-terminal" evidence="8">
    <location>
        <begin position="82"/>
        <end position="214"/>
    </location>
</feature>
<protein>
    <recommendedName>
        <fullName evidence="8">YetF C-terminal domain-containing protein</fullName>
    </recommendedName>
</protein>
<name>A0A3D8WTM9_PRIMG</name>
<evidence type="ECO:0000259" key="8">
    <source>
        <dbReference type="Pfam" id="PF04239"/>
    </source>
</evidence>
<evidence type="ECO:0000256" key="1">
    <source>
        <dbReference type="ARBA" id="ARBA00004651"/>
    </source>
</evidence>
<sequence>MPSWIEVIIRSVLIILGLFFITKLLGKKQLSKLSFFEYIVGITVGDIAGTISMDLELHAVDGVTSILVWSLFPIIISYVSLKSIVFRKVVEGTPTTFIKDGKILEENLKREKYTIDELMEQLRKKDVFYVNDVEFATLETNGEFSILLKKEKQPVRWGDLFGTGQKVKLPQTIIIDGNFIEEAVYEMGYSLEWLKTQLQQRKSTVEEVFFGQVDHLGNLYLDYYKDRFIEKGKTNSES</sequence>
<dbReference type="Proteomes" id="UP000256519">
    <property type="component" value="Unassembled WGS sequence"/>
</dbReference>
<feature type="transmembrane region" description="Helical" evidence="7">
    <location>
        <begin position="63"/>
        <end position="81"/>
    </location>
</feature>
<keyword evidence="5 7" id="KW-1133">Transmembrane helix</keyword>
<dbReference type="PANTHER" id="PTHR34582:SF7">
    <property type="entry name" value="UPF0702 TRANSMEMBRANE PROTEIN YDFS"/>
    <property type="match status" value="1"/>
</dbReference>
<dbReference type="InterPro" id="IPR023090">
    <property type="entry name" value="UPF0702_alpha/beta_dom_sf"/>
</dbReference>
<feature type="transmembrane region" description="Helical" evidence="7">
    <location>
        <begin position="7"/>
        <end position="26"/>
    </location>
</feature>
<evidence type="ECO:0000256" key="2">
    <source>
        <dbReference type="ARBA" id="ARBA00006448"/>
    </source>
</evidence>
<evidence type="ECO:0000256" key="5">
    <source>
        <dbReference type="ARBA" id="ARBA00022989"/>
    </source>
</evidence>
<evidence type="ECO:0000313" key="9">
    <source>
        <dbReference type="EMBL" id="RDZ05842.1"/>
    </source>
</evidence>
<evidence type="ECO:0000256" key="3">
    <source>
        <dbReference type="ARBA" id="ARBA00022475"/>
    </source>
</evidence>
<comment type="similarity">
    <text evidence="2">Belongs to the UPF0702 family.</text>
</comment>
<organism evidence="9 10">
    <name type="scientific">Priestia megaterium</name>
    <name type="common">Bacillus megaterium</name>
    <dbReference type="NCBI Taxonomy" id="1404"/>
    <lineage>
        <taxon>Bacteria</taxon>
        <taxon>Bacillati</taxon>
        <taxon>Bacillota</taxon>
        <taxon>Bacilli</taxon>
        <taxon>Bacillales</taxon>
        <taxon>Bacillaceae</taxon>
        <taxon>Priestia</taxon>
    </lineage>
</organism>
<dbReference type="AlphaFoldDB" id="A0A3D8WTM9"/>
<proteinExistence type="inferred from homology"/>
<keyword evidence="4 7" id="KW-0812">Transmembrane</keyword>
<evidence type="ECO:0000256" key="7">
    <source>
        <dbReference type="SAM" id="Phobius"/>
    </source>
</evidence>
<dbReference type="PANTHER" id="PTHR34582">
    <property type="entry name" value="UPF0702 TRANSMEMBRANE PROTEIN YCAP"/>
    <property type="match status" value="1"/>
</dbReference>
<reference evidence="9 10" key="1">
    <citation type="journal article" date="2018" name="Appl. Environ. Microbiol.">
        <title>Antimicrobial susceptibility testing and tentative epidemiological cut-off values of five Bacillus species relevant for use as animal feed additives or for plant protection.</title>
        <authorList>
            <person name="Agerso Y."/>
            <person name="Stuer-Lauridsen B."/>
            <person name="Bjerre K."/>
            <person name="Jensen M.G."/>
            <person name="Johansen E."/>
            <person name="Bennedsen M."/>
            <person name="Brockmann E."/>
            <person name="Nielsen B."/>
        </authorList>
    </citation>
    <scope>NUCLEOTIDE SEQUENCE [LARGE SCALE GENOMIC DNA]</scope>
    <source>
        <strain evidence="9 10">CHCC20162</strain>
    </source>
</reference>
<dbReference type="InterPro" id="IPR007353">
    <property type="entry name" value="DUF421"/>
</dbReference>
<dbReference type="GO" id="GO:0005886">
    <property type="term" value="C:plasma membrane"/>
    <property type="evidence" value="ECO:0007669"/>
    <property type="project" value="UniProtKB-SubCell"/>
</dbReference>
<comment type="subcellular location">
    <subcellularLocation>
        <location evidence="1">Cell membrane</location>
        <topology evidence="1">Multi-pass membrane protein</topology>
    </subcellularLocation>
</comment>